<proteinExistence type="inferred from homology"/>
<dbReference type="InterPro" id="IPR029401">
    <property type="entry name" value="Nudix_N"/>
</dbReference>
<evidence type="ECO:0000256" key="2">
    <source>
        <dbReference type="ARBA" id="ARBA00022801"/>
    </source>
</evidence>
<dbReference type="PROSITE" id="PS51462">
    <property type="entry name" value="NUDIX"/>
    <property type="match status" value="1"/>
</dbReference>
<keyword evidence="2 4" id="KW-0378">Hydrolase</keyword>
<dbReference type="InterPro" id="IPR020476">
    <property type="entry name" value="Nudix_hydrolase"/>
</dbReference>
<dbReference type="InterPro" id="IPR020084">
    <property type="entry name" value="NUDIX_hydrolase_CS"/>
</dbReference>
<keyword evidence="3" id="KW-0460">Magnesium</keyword>
<dbReference type="Proteomes" id="UP000516314">
    <property type="component" value="Chromosome 2"/>
</dbReference>
<dbReference type="PROSITE" id="PS00893">
    <property type="entry name" value="NUDIX_BOX"/>
    <property type="match status" value="1"/>
</dbReference>
<feature type="domain" description="Nudix hydrolase" evidence="5">
    <location>
        <begin position="64"/>
        <end position="188"/>
    </location>
</feature>
<organism evidence="6 7">
    <name type="scientific">Arabidopsis thaliana</name>
    <name type="common">Mouse-ear cress</name>
    <dbReference type="NCBI Taxonomy" id="3702"/>
    <lineage>
        <taxon>Eukaryota</taxon>
        <taxon>Viridiplantae</taxon>
        <taxon>Streptophyta</taxon>
        <taxon>Embryophyta</taxon>
        <taxon>Tracheophyta</taxon>
        <taxon>Spermatophyta</taxon>
        <taxon>Magnoliopsida</taxon>
        <taxon>eudicotyledons</taxon>
        <taxon>Gunneridae</taxon>
        <taxon>Pentapetalae</taxon>
        <taxon>rosids</taxon>
        <taxon>malvids</taxon>
        <taxon>Brassicales</taxon>
        <taxon>Brassicaceae</taxon>
        <taxon>Camelineae</taxon>
        <taxon>Arabidopsis</taxon>
    </lineage>
</organism>
<dbReference type="AlphaFoldDB" id="A0A7G2EHH0"/>
<dbReference type="InterPro" id="IPR015797">
    <property type="entry name" value="NUDIX_hydrolase-like_dom_sf"/>
</dbReference>
<gene>
    <name evidence="6" type="ORF">AT9943_LOCUS9196</name>
</gene>
<dbReference type="Pfam" id="PF00293">
    <property type="entry name" value="NUDIX"/>
    <property type="match status" value="1"/>
</dbReference>
<protein>
    <submittedName>
        <fullName evidence="6">(thale cress) hypothetical protein</fullName>
    </submittedName>
</protein>
<evidence type="ECO:0000259" key="5">
    <source>
        <dbReference type="PROSITE" id="PS51462"/>
    </source>
</evidence>
<evidence type="ECO:0000313" key="7">
    <source>
        <dbReference type="Proteomes" id="UP000516314"/>
    </source>
</evidence>
<comment type="similarity">
    <text evidence="4">Belongs to the Nudix hydrolase family.</text>
</comment>
<dbReference type="CDD" id="cd04511">
    <property type="entry name" value="NUDIX_Hydrolase"/>
    <property type="match status" value="1"/>
</dbReference>
<dbReference type="Pfam" id="PF14803">
    <property type="entry name" value="Zn_ribbon_Nudix"/>
    <property type="match status" value="1"/>
</dbReference>
<dbReference type="Gene3D" id="3.90.79.10">
    <property type="entry name" value="Nucleoside Triphosphate Pyrophosphohydrolase"/>
    <property type="match status" value="2"/>
</dbReference>
<evidence type="ECO:0000256" key="4">
    <source>
        <dbReference type="RuleBase" id="RU003476"/>
    </source>
</evidence>
<evidence type="ECO:0000256" key="3">
    <source>
        <dbReference type="ARBA" id="ARBA00022842"/>
    </source>
</evidence>
<dbReference type="Gene3D" id="2.20.70.10">
    <property type="match status" value="1"/>
</dbReference>
<dbReference type="PANTHER" id="PTHR43222">
    <property type="entry name" value="NUDIX HYDROLASE 23"/>
    <property type="match status" value="1"/>
</dbReference>
<accession>A0A7G2EHH0</accession>
<comment type="cofactor">
    <cofactor evidence="1">
        <name>Mg(2+)</name>
        <dbReference type="ChEBI" id="CHEBI:18420"/>
    </cofactor>
</comment>
<evidence type="ECO:0000313" key="6">
    <source>
        <dbReference type="EMBL" id="CAD5321112.1"/>
    </source>
</evidence>
<dbReference type="PANTHER" id="PTHR43222:SF2">
    <property type="entry name" value="NUDIX HYDROLASE 23, CHLOROPLASTIC"/>
    <property type="match status" value="1"/>
</dbReference>
<dbReference type="PRINTS" id="PR00502">
    <property type="entry name" value="NUDIXFAMILY"/>
</dbReference>
<sequence>MSSSLPGSDPVANSPTFVSVQSAGDVRKIKFCQWCGGPTKHEIPDGEEKLRAICTHCGKIAYQNPKMVVGCLIEHEGKVLLCKRNIQPSHGLWTLPAGYLEVGESAAQGAMRETWEEAGATVETYVIFLAKLKNLHFAPGPESLECRLFALDEIPFDSLAFSSIYVTLNLYLEDLKKGKLKFHYGTINKRPGSSPSDIRAFSLDYHLQP</sequence>
<dbReference type="GO" id="GO:0016787">
    <property type="term" value="F:hydrolase activity"/>
    <property type="evidence" value="ECO:0007669"/>
    <property type="project" value="UniProtKB-KW"/>
</dbReference>
<name>A0A7G2EHH0_ARATH</name>
<reference evidence="6 7" key="1">
    <citation type="submission" date="2020-09" db="EMBL/GenBank/DDBJ databases">
        <authorList>
            <person name="Ashkenazy H."/>
        </authorList>
    </citation>
    <scope>NUCLEOTIDE SEQUENCE [LARGE SCALE GENOMIC DNA]</scope>
    <source>
        <strain evidence="7">cv. Cdm-0</strain>
    </source>
</reference>
<evidence type="ECO:0000256" key="1">
    <source>
        <dbReference type="ARBA" id="ARBA00001946"/>
    </source>
</evidence>
<dbReference type="SUPFAM" id="SSF55811">
    <property type="entry name" value="Nudix"/>
    <property type="match status" value="1"/>
</dbReference>
<dbReference type="EMBL" id="LR881467">
    <property type="protein sequence ID" value="CAD5321112.1"/>
    <property type="molecule type" value="Genomic_DNA"/>
</dbReference>
<dbReference type="InterPro" id="IPR000086">
    <property type="entry name" value="NUDIX_hydrolase_dom"/>
</dbReference>